<proteinExistence type="predicted"/>
<dbReference type="InterPro" id="IPR057713">
    <property type="entry name" value="DUF7953"/>
</dbReference>
<dbReference type="EMBL" id="JAHRHJ020000007">
    <property type="protein sequence ID" value="KAH9307490.1"/>
    <property type="molecule type" value="Genomic_DNA"/>
</dbReference>
<evidence type="ECO:0000259" key="4">
    <source>
        <dbReference type="Pfam" id="PF25829"/>
    </source>
</evidence>
<sequence>SHASGNVTLESIEIFKSHELIRKPTVYFRCQGEKKIYLPDVKERNSLYAFKGEESWQPLTTLTGRKCKRCGIYEEDMLLSDDIFDEWELCPGDFSPAHEGRYKHYKEKEVNATFLCSKCNSDSGSAGTTSTPENPNSSVTKSKIGLVLILIATVIILAMAIFLYKEEARTAVHALTIMVDTRKFPSEPYFQEEWHKFHGVNVSGPLALTQPLHELPRGNRKNFPKFRGDGKVHPDEHIAAFIVACGVLGVEHEDVSVRLFVETLHDNATDWFYHLPAGAIIDWNTMRTQFESRFKPAEDVHALLAQISQIKKDPSEPMREFVARFNRLINKIPVNTRPVDQIQKCFFLNAQTPKVSYALRRANLGTLILDQELAVSVEDDLIMSGKLKRDPPKSKSAASPSSTSGPNTDPLVQKLANDLGSYKETISSACTVCRCS</sequence>
<keyword evidence="2" id="KW-0472">Membrane</keyword>
<feature type="non-terminal residue" evidence="5">
    <location>
        <position position="1"/>
    </location>
</feature>
<reference evidence="5 6" key="1">
    <citation type="journal article" date="2021" name="Nat. Plants">
        <title>The Taxus genome provides insights into paclitaxel biosynthesis.</title>
        <authorList>
            <person name="Xiong X."/>
            <person name="Gou J."/>
            <person name="Liao Q."/>
            <person name="Li Y."/>
            <person name="Zhou Q."/>
            <person name="Bi G."/>
            <person name="Li C."/>
            <person name="Du R."/>
            <person name="Wang X."/>
            <person name="Sun T."/>
            <person name="Guo L."/>
            <person name="Liang H."/>
            <person name="Lu P."/>
            <person name="Wu Y."/>
            <person name="Zhang Z."/>
            <person name="Ro D.K."/>
            <person name="Shang Y."/>
            <person name="Huang S."/>
            <person name="Yan J."/>
        </authorList>
    </citation>
    <scope>NUCLEOTIDE SEQUENCE [LARGE SCALE GENOMIC DNA]</scope>
    <source>
        <strain evidence="5">Ta-2019</strain>
    </source>
</reference>
<dbReference type="Proteomes" id="UP000824469">
    <property type="component" value="Unassembled WGS sequence"/>
</dbReference>
<dbReference type="PANTHER" id="PTHR33780">
    <property type="entry name" value="EXPRESSED PROTEIN"/>
    <property type="match status" value="1"/>
</dbReference>
<dbReference type="Pfam" id="PF03732">
    <property type="entry name" value="Retrotrans_gag"/>
    <property type="match status" value="1"/>
</dbReference>
<gene>
    <name evidence="5" type="ORF">KI387_035401</name>
</gene>
<feature type="domain" description="DUF7953" evidence="4">
    <location>
        <begin position="5"/>
        <end position="117"/>
    </location>
</feature>
<keyword evidence="2" id="KW-1133">Transmembrane helix</keyword>
<evidence type="ECO:0000256" key="1">
    <source>
        <dbReference type="SAM" id="MobiDB-lite"/>
    </source>
</evidence>
<dbReference type="InterPro" id="IPR005162">
    <property type="entry name" value="Retrotrans_gag_dom"/>
</dbReference>
<keyword evidence="2" id="KW-0812">Transmembrane</keyword>
<feature type="transmembrane region" description="Helical" evidence="2">
    <location>
        <begin position="144"/>
        <end position="164"/>
    </location>
</feature>
<evidence type="ECO:0000313" key="6">
    <source>
        <dbReference type="Proteomes" id="UP000824469"/>
    </source>
</evidence>
<dbReference type="AlphaFoldDB" id="A0AA38KZP3"/>
<feature type="domain" description="Retrotransposon gag" evidence="3">
    <location>
        <begin position="258"/>
        <end position="336"/>
    </location>
</feature>
<name>A0AA38KZP3_TAXCH</name>
<accession>A0AA38KZP3</accession>
<evidence type="ECO:0000259" key="3">
    <source>
        <dbReference type="Pfam" id="PF03732"/>
    </source>
</evidence>
<keyword evidence="6" id="KW-1185">Reference proteome</keyword>
<organism evidence="5 6">
    <name type="scientific">Taxus chinensis</name>
    <name type="common">Chinese yew</name>
    <name type="synonym">Taxus wallichiana var. chinensis</name>
    <dbReference type="NCBI Taxonomy" id="29808"/>
    <lineage>
        <taxon>Eukaryota</taxon>
        <taxon>Viridiplantae</taxon>
        <taxon>Streptophyta</taxon>
        <taxon>Embryophyta</taxon>
        <taxon>Tracheophyta</taxon>
        <taxon>Spermatophyta</taxon>
        <taxon>Pinopsida</taxon>
        <taxon>Pinidae</taxon>
        <taxon>Conifers II</taxon>
        <taxon>Cupressales</taxon>
        <taxon>Taxaceae</taxon>
        <taxon>Taxus</taxon>
    </lineage>
</organism>
<comment type="caution">
    <text evidence="5">The sequence shown here is derived from an EMBL/GenBank/DDBJ whole genome shotgun (WGS) entry which is preliminary data.</text>
</comment>
<feature type="region of interest" description="Disordered" evidence="1">
    <location>
        <begin position="385"/>
        <end position="413"/>
    </location>
</feature>
<protein>
    <recommendedName>
        <fullName evidence="7">Retrotransposon gag domain-containing protein</fullName>
    </recommendedName>
</protein>
<evidence type="ECO:0000313" key="5">
    <source>
        <dbReference type="EMBL" id="KAH9307490.1"/>
    </source>
</evidence>
<evidence type="ECO:0000256" key="2">
    <source>
        <dbReference type="SAM" id="Phobius"/>
    </source>
</evidence>
<dbReference type="Pfam" id="PF25829">
    <property type="entry name" value="DUF7953"/>
    <property type="match status" value="1"/>
</dbReference>
<dbReference type="PANTHER" id="PTHR33780:SF3">
    <property type="entry name" value="EXPRESSED PROTEIN"/>
    <property type="match status" value="1"/>
</dbReference>
<evidence type="ECO:0008006" key="7">
    <source>
        <dbReference type="Google" id="ProtNLM"/>
    </source>
</evidence>